<dbReference type="EMBL" id="BAAATR010000018">
    <property type="protein sequence ID" value="GAA2253340.1"/>
    <property type="molecule type" value="Genomic_DNA"/>
</dbReference>
<feature type="transmembrane region" description="Helical" evidence="1">
    <location>
        <begin position="93"/>
        <end position="115"/>
    </location>
</feature>
<evidence type="ECO:0000256" key="1">
    <source>
        <dbReference type="SAM" id="Phobius"/>
    </source>
</evidence>
<keyword evidence="1" id="KW-1133">Transmembrane helix</keyword>
<feature type="transmembrane region" description="Helical" evidence="1">
    <location>
        <begin position="122"/>
        <end position="138"/>
    </location>
</feature>
<dbReference type="Proteomes" id="UP001500305">
    <property type="component" value="Unassembled WGS sequence"/>
</dbReference>
<evidence type="ECO:0000313" key="2">
    <source>
        <dbReference type="EMBL" id="GAA2253340.1"/>
    </source>
</evidence>
<keyword evidence="1" id="KW-0812">Transmembrane</keyword>
<accession>A0ABP5R764</accession>
<evidence type="ECO:0000313" key="3">
    <source>
        <dbReference type="Proteomes" id="UP001500305"/>
    </source>
</evidence>
<reference evidence="3" key="1">
    <citation type="journal article" date="2019" name="Int. J. Syst. Evol. Microbiol.">
        <title>The Global Catalogue of Microorganisms (GCM) 10K type strain sequencing project: providing services to taxonomists for standard genome sequencing and annotation.</title>
        <authorList>
            <consortium name="The Broad Institute Genomics Platform"/>
            <consortium name="The Broad Institute Genome Sequencing Center for Infectious Disease"/>
            <person name="Wu L."/>
            <person name="Ma J."/>
        </authorList>
    </citation>
    <scope>NUCLEOTIDE SEQUENCE [LARGE SCALE GENOMIC DNA]</scope>
    <source>
        <strain evidence="3">JCM 7356</strain>
    </source>
</reference>
<dbReference type="RefSeq" id="WP_344637932.1">
    <property type="nucleotide sequence ID" value="NZ_BAAATR010000018.1"/>
</dbReference>
<name>A0ABP5R764_9ACTN</name>
<dbReference type="PANTHER" id="PTHR37314">
    <property type="entry name" value="SLR0142 PROTEIN"/>
    <property type="match status" value="1"/>
</dbReference>
<dbReference type="Pfam" id="PF06912">
    <property type="entry name" value="DUF1275"/>
    <property type="match status" value="1"/>
</dbReference>
<protein>
    <submittedName>
        <fullName evidence="2">YoaK family protein</fullName>
    </submittedName>
</protein>
<keyword evidence="3" id="KW-1185">Reference proteome</keyword>
<comment type="caution">
    <text evidence="2">The sequence shown here is derived from an EMBL/GenBank/DDBJ whole genome shotgun (WGS) entry which is preliminary data.</text>
</comment>
<dbReference type="InterPro" id="IPR010699">
    <property type="entry name" value="DUF1275"/>
</dbReference>
<organism evidence="2 3">
    <name type="scientific">Kitasatospora cystarginea</name>
    <dbReference type="NCBI Taxonomy" id="58350"/>
    <lineage>
        <taxon>Bacteria</taxon>
        <taxon>Bacillati</taxon>
        <taxon>Actinomycetota</taxon>
        <taxon>Actinomycetes</taxon>
        <taxon>Kitasatosporales</taxon>
        <taxon>Streptomycetaceae</taxon>
        <taxon>Kitasatospora</taxon>
    </lineage>
</organism>
<feature type="transmembrane region" description="Helical" evidence="1">
    <location>
        <begin position="12"/>
        <end position="34"/>
    </location>
</feature>
<proteinExistence type="predicted"/>
<feature type="transmembrane region" description="Helical" evidence="1">
    <location>
        <begin position="46"/>
        <end position="73"/>
    </location>
</feature>
<dbReference type="PANTHER" id="PTHR37314:SF4">
    <property type="entry name" value="UPF0700 TRANSMEMBRANE PROTEIN YOAK"/>
    <property type="match status" value="1"/>
</dbReference>
<keyword evidence="1" id="KW-0472">Membrane</keyword>
<gene>
    <name evidence="2" type="ORF">GCM10010430_41380</name>
</gene>
<sequence>MSGKPTGAGESLPAVLMVLTVVSGFLDAVSFLGLGRVFTANMTGNVVLVGFAAAGAPGFSAAASLTSLAGFLAGAVAGGRFAVAMNSRPTHRWFGGALAAEAVLTGLAAAVAALASGEAGRYAVIAVLAVAMGFRNASVRRAAVADLTTTVLTMTLTGLAADSRPAGGTGPRSGRRAGAAVAMGLGAFLGAGFQSHHGVAWSLLLGTVVVTALAVGHVAHGELTVR</sequence>
<feature type="transmembrane region" description="Helical" evidence="1">
    <location>
        <begin position="199"/>
        <end position="219"/>
    </location>
</feature>
<feature type="transmembrane region" description="Helical" evidence="1">
    <location>
        <begin position="173"/>
        <end position="193"/>
    </location>
</feature>